<keyword evidence="1" id="KW-1133">Transmembrane helix</keyword>
<reference evidence="3 4" key="1">
    <citation type="submission" date="2017-06" db="EMBL/GenBank/DDBJ databases">
        <title>Genome sequencing of cyanobaciteial culture collection at National Institute for Environmental Studies (NIES).</title>
        <authorList>
            <person name="Hirose Y."/>
            <person name="Shimura Y."/>
            <person name="Fujisawa T."/>
            <person name="Nakamura Y."/>
            <person name="Kawachi M."/>
        </authorList>
    </citation>
    <scope>NUCLEOTIDE SEQUENCE [LARGE SCALE GENOMIC DNA]</scope>
    <source>
        <strain evidence="3 4">NIES-2135</strain>
    </source>
</reference>
<organism evidence="3 4">
    <name type="scientific">Leptolyngbya boryana NIES-2135</name>
    <dbReference type="NCBI Taxonomy" id="1973484"/>
    <lineage>
        <taxon>Bacteria</taxon>
        <taxon>Bacillati</taxon>
        <taxon>Cyanobacteriota</taxon>
        <taxon>Cyanophyceae</taxon>
        <taxon>Leptolyngbyales</taxon>
        <taxon>Leptolyngbyaceae</taxon>
        <taxon>Leptolyngbya group</taxon>
        <taxon>Leptolyngbya</taxon>
    </lineage>
</organism>
<evidence type="ECO:0000313" key="3">
    <source>
        <dbReference type="EMBL" id="BAY53323.1"/>
    </source>
</evidence>
<evidence type="ECO:0000259" key="2">
    <source>
        <dbReference type="PROSITE" id="PS51272"/>
    </source>
</evidence>
<dbReference type="InterPro" id="IPR051465">
    <property type="entry name" value="Cell_Envelope_Struct_Comp"/>
</dbReference>
<feature type="transmembrane region" description="Helical" evidence="1">
    <location>
        <begin position="16"/>
        <end position="35"/>
    </location>
</feature>
<name>A0A1Z4J9E3_LEPBY</name>
<sequence>MTSSPDPRHRLTSDELIAMFVAFLSIGGIFFWALGQQDSGFDLGSLIGSPKPTASSAPLPSGTAAPNAIVGTAPASPLPQATLAVPQIEATDAPQPNVQTMVPSIQTPIATVPAPNPALPNLVPSPNTPASPGVAKPITGFSDVPSDFWAGAYIGELSRRGIISGFDGGVFKPNESLTRAQFASLLGKAFGKPKQRQSVEFQDVPANYWAKSAIDDAIQTGFMSGYSEGDFRPDQQIPLYQLQVALAAGLKLQPQTPVAQTLTNFKDAAQLPKWSQEKVAAAIDSGLITGYPSPQELTPTRTATRADAAALIYQALVKEGRITPTK</sequence>
<accession>A0A1Z4J9E3</accession>
<dbReference type="Pfam" id="PF00395">
    <property type="entry name" value="SLH"/>
    <property type="match status" value="3"/>
</dbReference>
<dbReference type="Proteomes" id="UP000217895">
    <property type="component" value="Chromosome"/>
</dbReference>
<protein>
    <submittedName>
        <fullName evidence="3">S-layer domain-containing protein</fullName>
    </submittedName>
</protein>
<feature type="domain" description="SLH" evidence="2">
    <location>
        <begin position="137"/>
        <end position="200"/>
    </location>
</feature>
<keyword evidence="4" id="KW-1185">Reference proteome</keyword>
<keyword evidence="1" id="KW-0472">Membrane</keyword>
<dbReference type="PANTHER" id="PTHR43308:SF5">
    <property type="entry name" value="S-LAYER PROTEIN _ PEPTIDOGLYCAN ENDO-BETA-N-ACETYLGLUCOSAMINIDASE"/>
    <property type="match status" value="1"/>
</dbReference>
<dbReference type="InterPro" id="IPR001119">
    <property type="entry name" value="SLH_dom"/>
</dbReference>
<keyword evidence="1" id="KW-0812">Transmembrane</keyword>
<feature type="domain" description="SLH" evidence="2">
    <location>
        <begin position="262"/>
        <end position="326"/>
    </location>
</feature>
<evidence type="ECO:0000256" key="1">
    <source>
        <dbReference type="SAM" id="Phobius"/>
    </source>
</evidence>
<proteinExistence type="predicted"/>
<dbReference type="AlphaFoldDB" id="A0A1Z4J9E3"/>
<gene>
    <name evidence="3" type="ORF">NIES2135_01250</name>
</gene>
<dbReference type="EMBL" id="AP018203">
    <property type="protein sequence ID" value="BAY53323.1"/>
    <property type="molecule type" value="Genomic_DNA"/>
</dbReference>
<dbReference type="PANTHER" id="PTHR43308">
    <property type="entry name" value="OUTER MEMBRANE PROTEIN ALPHA-RELATED"/>
    <property type="match status" value="1"/>
</dbReference>
<dbReference type="PROSITE" id="PS51272">
    <property type="entry name" value="SLH"/>
    <property type="match status" value="3"/>
</dbReference>
<evidence type="ECO:0000313" key="4">
    <source>
        <dbReference type="Proteomes" id="UP000217895"/>
    </source>
</evidence>
<feature type="domain" description="SLH" evidence="2">
    <location>
        <begin position="201"/>
        <end position="260"/>
    </location>
</feature>